<dbReference type="GO" id="GO:0008270">
    <property type="term" value="F:zinc ion binding"/>
    <property type="evidence" value="ECO:0007669"/>
    <property type="project" value="UniProtKB-KW"/>
</dbReference>
<evidence type="ECO:0000313" key="4">
    <source>
        <dbReference type="EMBL" id="GCC44357.1"/>
    </source>
</evidence>
<dbReference type="Proteomes" id="UP000287033">
    <property type="component" value="Unassembled WGS sequence"/>
</dbReference>
<evidence type="ECO:0000256" key="1">
    <source>
        <dbReference type="PROSITE-ProRule" id="PRU00723"/>
    </source>
</evidence>
<sequence length="275" mass="29217">MADGTRQEGHQPRGNSVSGRVCTFHLRGRCAFGDRCWNQHPTHGGIEGSASGAGLPGSARGAEIPGTARGAEIPATASGAEIPGSARGAEIPATASETEIPATASETEIPDRGTMRGTEILGTASETEILGTASETEIPGCPGGAEVPRQEGKKAPMRTAGMVISRIRWDPELRPADFAVGYHDRFLGTVEQPFELFTWGELAEAELGALAIPQHRIQYFKHRGRVVWDRAARLDHVFGSTGGRRTIRELLADHQDGVQDGRRNPDVNQASGDPG</sequence>
<keyword evidence="1" id="KW-0863">Zinc-finger</keyword>
<dbReference type="PANTHER" id="PTHR46729">
    <property type="entry name" value="LEUKOCYTE RECEPTOR CLUSTER MEMBER 9"/>
    <property type="match status" value="1"/>
</dbReference>
<reference evidence="4 5" key="1">
    <citation type="journal article" date="2018" name="Nat. Ecol. Evol.">
        <title>Shark genomes provide insights into elasmobranch evolution and the origin of vertebrates.</title>
        <authorList>
            <person name="Hara Y"/>
            <person name="Yamaguchi K"/>
            <person name="Onimaru K"/>
            <person name="Kadota M"/>
            <person name="Koyanagi M"/>
            <person name="Keeley SD"/>
            <person name="Tatsumi K"/>
            <person name="Tanaka K"/>
            <person name="Motone F"/>
            <person name="Kageyama Y"/>
            <person name="Nozu R"/>
            <person name="Adachi N"/>
            <person name="Nishimura O"/>
            <person name="Nakagawa R"/>
            <person name="Tanegashima C"/>
            <person name="Kiyatake I"/>
            <person name="Matsumoto R"/>
            <person name="Murakumo K"/>
            <person name="Nishida K"/>
            <person name="Terakita A"/>
            <person name="Kuratani S"/>
            <person name="Sato K"/>
            <person name="Hyodo S Kuraku.S."/>
        </authorList>
    </citation>
    <scope>NUCLEOTIDE SEQUENCE [LARGE SCALE GENOMIC DNA]</scope>
</reference>
<accession>A0A401TNX3</accession>
<evidence type="ECO:0000313" key="5">
    <source>
        <dbReference type="Proteomes" id="UP000287033"/>
    </source>
</evidence>
<dbReference type="STRING" id="137246.A0A401TNX3"/>
<dbReference type="EMBL" id="BEZZ01139214">
    <property type="protein sequence ID" value="GCC44357.1"/>
    <property type="molecule type" value="Genomic_DNA"/>
</dbReference>
<dbReference type="InterPro" id="IPR042653">
    <property type="entry name" value="Leng9"/>
</dbReference>
<organism evidence="4 5">
    <name type="scientific">Chiloscyllium punctatum</name>
    <name type="common">Brownbanded bambooshark</name>
    <name type="synonym">Hemiscyllium punctatum</name>
    <dbReference type="NCBI Taxonomy" id="137246"/>
    <lineage>
        <taxon>Eukaryota</taxon>
        <taxon>Metazoa</taxon>
        <taxon>Chordata</taxon>
        <taxon>Craniata</taxon>
        <taxon>Vertebrata</taxon>
        <taxon>Chondrichthyes</taxon>
        <taxon>Elasmobranchii</taxon>
        <taxon>Galeomorphii</taxon>
        <taxon>Galeoidea</taxon>
        <taxon>Orectolobiformes</taxon>
        <taxon>Hemiscylliidae</taxon>
        <taxon>Chiloscyllium</taxon>
    </lineage>
</organism>
<keyword evidence="1" id="KW-0479">Metal-binding</keyword>
<dbReference type="OrthoDB" id="10263155at2759"/>
<proteinExistence type="predicted"/>
<dbReference type="AlphaFoldDB" id="A0A401TNX3"/>
<feature type="region of interest" description="Disordered" evidence="2">
    <location>
        <begin position="93"/>
        <end position="115"/>
    </location>
</feature>
<evidence type="ECO:0000259" key="3">
    <source>
        <dbReference type="PROSITE" id="PS50103"/>
    </source>
</evidence>
<feature type="region of interest" description="Disordered" evidence="2">
    <location>
        <begin position="131"/>
        <end position="157"/>
    </location>
</feature>
<dbReference type="PROSITE" id="PS50103">
    <property type="entry name" value="ZF_C3H1"/>
    <property type="match status" value="1"/>
</dbReference>
<name>A0A401TNX3_CHIPU</name>
<dbReference type="PANTHER" id="PTHR46729:SF1">
    <property type="entry name" value="LEUKOCYTE RECEPTOR CLUSTER MEMBER 9"/>
    <property type="match status" value="1"/>
</dbReference>
<gene>
    <name evidence="4" type="ORF">chiPu_0028757</name>
</gene>
<dbReference type="InterPro" id="IPR000571">
    <property type="entry name" value="Znf_CCCH"/>
</dbReference>
<dbReference type="Pfam" id="PF04457">
    <property type="entry name" value="MJ1316"/>
    <property type="match status" value="1"/>
</dbReference>
<feature type="compositionally biased region" description="Basic and acidic residues" evidence="2">
    <location>
        <begin position="253"/>
        <end position="265"/>
    </location>
</feature>
<protein>
    <recommendedName>
        <fullName evidence="3">C3H1-type domain-containing protein</fullName>
    </recommendedName>
</protein>
<comment type="caution">
    <text evidence="4">The sequence shown here is derived from an EMBL/GenBank/DDBJ whole genome shotgun (WGS) entry which is preliminary data.</text>
</comment>
<keyword evidence="1" id="KW-0862">Zinc</keyword>
<feature type="domain" description="C3H1-type" evidence="3">
    <location>
        <begin position="16"/>
        <end position="43"/>
    </location>
</feature>
<keyword evidence="5" id="KW-1185">Reference proteome</keyword>
<feature type="region of interest" description="Disordered" evidence="2">
    <location>
        <begin position="253"/>
        <end position="275"/>
    </location>
</feature>
<feature type="compositionally biased region" description="Polar residues" evidence="2">
    <location>
        <begin position="266"/>
        <end position="275"/>
    </location>
</feature>
<evidence type="ECO:0000256" key="2">
    <source>
        <dbReference type="SAM" id="MobiDB-lite"/>
    </source>
</evidence>
<dbReference type="InterPro" id="IPR040459">
    <property type="entry name" value="MJ1316"/>
</dbReference>
<feature type="zinc finger region" description="C3H1-type" evidence="1">
    <location>
        <begin position="16"/>
        <end position="43"/>
    </location>
</feature>